<evidence type="ECO:0000313" key="2">
    <source>
        <dbReference type="Proteomes" id="UP000005396"/>
    </source>
</evidence>
<organism evidence="1 2">
    <name type="scientific">Enterocloster bolteae (strain ATCC BAA-613 / DSM 15670 / CCUG 46953 / JCM 12243 / WAL 16351)</name>
    <name type="common">Clostridium bolteae</name>
    <dbReference type="NCBI Taxonomy" id="411902"/>
    <lineage>
        <taxon>Bacteria</taxon>
        <taxon>Bacillati</taxon>
        <taxon>Bacillota</taxon>
        <taxon>Clostridia</taxon>
        <taxon>Lachnospirales</taxon>
        <taxon>Lachnospiraceae</taxon>
        <taxon>Enterocloster</taxon>
    </lineage>
</organism>
<name>A8RZW4_ENTBW</name>
<reference evidence="1 2" key="2">
    <citation type="submission" date="2007-09" db="EMBL/GenBank/DDBJ databases">
        <title>Draft genome sequence of Clostridium bolteae (ATCC BAA-613).</title>
        <authorList>
            <person name="Sudarsanam P."/>
            <person name="Ley R."/>
            <person name="Guruge J."/>
            <person name="Turnbaugh P.J."/>
            <person name="Mahowald M."/>
            <person name="Liep D."/>
            <person name="Gordon J."/>
        </authorList>
    </citation>
    <scope>NUCLEOTIDE SEQUENCE [LARGE SCALE GENOMIC DNA]</scope>
    <source>
        <strain evidence="2">ATCC BAA-613 / DSM 15670 / CCUG 46953 / JCM 12243 / WAL 16351</strain>
    </source>
</reference>
<gene>
    <name evidence="1" type="ORF">CLOBOL_05514</name>
</gene>
<comment type="caution">
    <text evidence="1">The sequence shown here is derived from an EMBL/GenBank/DDBJ whole genome shotgun (WGS) entry which is preliminary data.</text>
</comment>
<reference evidence="1 2" key="1">
    <citation type="submission" date="2007-08" db="EMBL/GenBank/DDBJ databases">
        <authorList>
            <person name="Fulton L."/>
            <person name="Clifton S."/>
            <person name="Fulton B."/>
            <person name="Xu J."/>
            <person name="Minx P."/>
            <person name="Pepin K.H."/>
            <person name="Johnson M."/>
            <person name="Thiruvilangam P."/>
            <person name="Bhonagiri V."/>
            <person name="Nash W.E."/>
            <person name="Mardis E.R."/>
            <person name="Wilson R.K."/>
        </authorList>
    </citation>
    <scope>NUCLEOTIDE SEQUENCE [LARGE SCALE GENOMIC DNA]</scope>
    <source>
        <strain evidence="2">ATCC BAA-613 / DSM 15670 / CCUG 46953 / JCM 12243 / WAL 16351</strain>
    </source>
</reference>
<dbReference type="PaxDb" id="411902-CLOBOL_05514"/>
<dbReference type="HOGENOM" id="CLU_097454_0_0_9"/>
<dbReference type="AlphaFoldDB" id="A8RZW4"/>
<dbReference type="Proteomes" id="UP000005396">
    <property type="component" value="Unassembled WGS sequence"/>
</dbReference>
<proteinExistence type="predicted"/>
<dbReference type="EMBL" id="ABCC02000041">
    <property type="protein sequence ID" value="EDP14122.1"/>
    <property type="molecule type" value="Genomic_DNA"/>
</dbReference>
<dbReference type="eggNOG" id="ENOG502Z8HE">
    <property type="taxonomic scope" value="Bacteria"/>
</dbReference>
<accession>A8RZW4</accession>
<evidence type="ECO:0000313" key="1">
    <source>
        <dbReference type="EMBL" id="EDP14122.1"/>
    </source>
</evidence>
<dbReference type="Pfam" id="PF19595">
    <property type="entry name" value="DUF6100"/>
    <property type="match status" value="1"/>
</dbReference>
<sequence>MQKAADIQGITVTQIDCQVVITLPGLMPKKKKGSNPAFITEPLYQCLADYAGTHPLRRFDQCVVCFSHQYDQNQSARRIRDYDNLECKQILDTVAAFLMKDDSGLLCDVYHCTQFGTEDCTILTIMEKSYFSKWLKAHENAAKYLSDFPSESG</sequence>
<protein>
    <submittedName>
        <fullName evidence="1">Uncharacterized protein</fullName>
    </submittedName>
</protein>
<dbReference type="InterPro" id="IPR046082">
    <property type="entry name" value="DUF6100"/>
</dbReference>